<dbReference type="EMBL" id="JBEYXT010000488">
    <property type="protein sequence ID" value="MEU6807216.1"/>
    <property type="molecule type" value="Genomic_DNA"/>
</dbReference>
<accession>A0ABV3BDN3</accession>
<evidence type="ECO:0000313" key="1">
    <source>
        <dbReference type="EMBL" id="MEU6807216.1"/>
    </source>
</evidence>
<organism evidence="1 2">
    <name type="scientific">Streptomyces neyagawaensis</name>
    <dbReference type="NCBI Taxonomy" id="42238"/>
    <lineage>
        <taxon>Bacteria</taxon>
        <taxon>Bacillati</taxon>
        <taxon>Actinomycetota</taxon>
        <taxon>Actinomycetes</taxon>
        <taxon>Kitasatosporales</taxon>
        <taxon>Streptomycetaceae</taxon>
        <taxon>Streptomyces</taxon>
    </lineage>
</organism>
<dbReference type="RefSeq" id="WP_359703397.1">
    <property type="nucleotide sequence ID" value="NZ_JBEYXT010000488.1"/>
</dbReference>
<sequence length="119" mass="13463">MLMPFFLVPGLLHYWFCMRRFPNYSRKRAAQRLHLFEAGLVVHPPSGGEPVALPWDSPRLQQEITQLIINSFSAPTGYIYSASTPGQGAVRITEFYADPDVWGPGLRGSRDWPGMITRV</sequence>
<reference evidence="1 2" key="1">
    <citation type="submission" date="2024-06" db="EMBL/GenBank/DDBJ databases">
        <title>The Natural Products Discovery Center: Release of the First 8490 Sequenced Strains for Exploring Actinobacteria Biosynthetic Diversity.</title>
        <authorList>
            <person name="Kalkreuter E."/>
            <person name="Kautsar S.A."/>
            <person name="Yang D."/>
            <person name="Bader C.D."/>
            <person name="Teijaro C.N."/>
            <person name="Fluegel L."/>
            <person name="Davis C.M."/>
            <person name="Simpson J.R."/>
            <person name="Lauterbach L."/>
            <person name="Steele A.D."/>
            <person name="Gui C."/>
            <person name="Meng S."/>
            <person name="Li G."/>
            <person name="Viehrig K."/>
            <person name="Ye F."/>
            <person name="Su P."/>
            <person name="Kiefer A.F."/>
            <person name="Nichols A."/>
            <person name="Cepeda A.J."/>
            <person name="Yan W."/>
            <person name="Fan B."/>
            <person name="Jiang Y."/>
            <person name="Adhikari A."/>
            <person name="Zheng C.-J."/>
            <person name="Schuster L."/>
            <person name="Cowan T.M."/>
            <person name="Smanski M.J."/>
            <person name="Chevrette M.G."/>
            <person name="De Carvalho L.P.S."/>
            <person name="Shen B."/>
        </authorList>
    </citation>
    <scope>NUCLEOTIDE SEQUENCE [LARGE SCALE GENOMIC DNA]</scope>
    <source>
        <strain evidence="1 2">NPDC046851</strain>
    </source>
</reference>
<comment type="caution">
    <text evidence="1">The sequence shown here is derived from an EMBL/GenBank/DDBJ whole genome shotgun (WGS) entry which is preliminary data.</text>
</comment>
<dbReference type="Proteomes" id="UP001551189">
    <property type="component" value="Unassembled WGS sequence"/>
</dbReference>
<gene>
    <name evidence="1" type="ORF">ABZ931_40640</name>
</gene>
<protein>
    <submittedName>
        <fullName evidence="1">Uncharacterized protein</fullName>
    </submittedName>
</protein>
<proteinExistence type="predicted"/>
<evidence type="ECO:0000313" key="2">
    <source>
        <dbReference type="Proteomes" id="UP001551189"/>
    </source>
</evidence>
<keyword evidence="2" id="KW-1185">Reference proteome</keyword>
<name>A0ABV3BDN3_9ACTN</name>